<feature type="transmembrane region" description="Helical" evidence="1">
    <location>
        <begin position="117"/>
        <end position="142"/>
    </location>
</feature>
<evidence type="ECO:0008006" key="4">
    <source>
        <dbReference type="Google" id="ProtNLM"/>
    </source>
</evidence>
<keyword evidence="1" id="KW-1133">Transmembrane helix</keyword>
<evidence type="ECO:0000256" key="1">
    <source>
        <dbReference type="SAM" id="Phobius"/>
    </source>
</evidence>
<comment type="caution">
    <text evidence="2">The sequence shown here is derived from an EMBL/GenBank/DDBJ whole genome shotgun (WGS) entry which is preliminary data.</text>
</comment>
<reference evidence="2" key="1">
    <citation type="submission" date="2022-08" db="EMBL/GenBank/DDBJ databases">
        <title>Novel Bdellovibrio Species Isolated from Svalbard: Designation Bdellovibrio svalbardensis.</title>
        <authorList>
            <person name="Mitchell R.J."/>
            <person name="Choi S.Y."/>
        </authorList>
    </citation>
    <scope>NUCLEOTIDE SEQUENCE</scope>
    <source>
        <strain evidence="2">PAP01</strain>
    </source>
</reference>
<keyword evidence="1" id="KW-0812">Transmembrane</keyword>
<organism evidence="2 3">
    <name type="scientific">Bdellovibrio svalbardensis</name>
    <dbReference type="NCBI Taxonomy" id="2972972"/>
    <lineage>
        <taxon>Bacteria</taxon>
        <taxon>Pseudomonadati</taxon>
        <taxon>Bdellovibrionota</taxon>
        <taxon>Bdellovibrionia</taxon>
        <taxon>Bdellovibrionales</taxon>
        <taxon>Pseudobdellovibrionaceae</taxon>
        <taxon>Bdellovibrio</taxon>
    </lineage>
</organism>
<proteinExistence type="predicted"/>
<dbReference type="InterPro" id="IPR043130">
    <property type="entry name" value="CDP-OH_PTrfase_TM_dom"/>
</dbReference>
<accession>A0ABT6DJZ3</accession>
<keyword evidence="3" id="KW-1185">Reference proteome</keyword>
<gene>
    <name evidence="2" type="ORF">NWE73_12145</name>
</gene>
<dbReference type="Gene3D" id="1.20.120.1760">
    <property type="match status" value="1"/>
</dbReference>
<dbReference type="Proteomes" id="UP001152321">
    <property type="component" value="Unassembled WGS sequence"/>
</dbReference>
<feature type="transmembrane region" description="Helical" evidence="1">
    <location>
        <begin position="154"/>
        <end position="170"/>
    </location>
</feature>
<feature type="transmembrane region" description="Helical" evidence="1">
    <location>
        <begin position="56"/>
        <end position="82"/>
    </location>
</feature>
<dbReference type="RefSeq" id="WP_277578599.1">
    <property type="nucleotide sequence ID" value="NZ_JANRMI010000003.1"/>
</dbReference>
<keyword evidence="1" id="KW-0472">Membrane</keyword>
<dbReference type="EMBL" id="JANRMI010000003">
    <property type="protein sequence ID" value="MDG0817123.1"/>
    <property type="molecule type" value="Genomic_DNA"/>
</dbReference>
<name>A0ABT6DJZ3_9BACT</name>
<sequence length="212" mass="23492">MDIGLYLLKYPFRKVIGFLLPACENVDPNKISYALMPVGILMAAVYYYAMTGGPDFLFIVGGLLGLVRMVVATLDGLVAVHYKKSTVLGDILNRITPELCDMILIPTLVITKGLYPLGAFVLLFAWAVPFFGLFGAPSGLAVQSVGPVGQTDRLAALMLCSLFQFFSIRFNWGLDFILYFFYWVIIGGTITLMIRFTRVYKEAAKKDRGQTS</sequence>
<feature type="transmembrane region" description="Helical" evidence="1">
    <location>
        <begin position="31"/>
        <end position="49"/>
    </location>
</feature>
<evidence type="ECO:0000313" key="2">
    <source>
        <dbReference type="EMBL" id="MDG0817123.1"/>
    </source>
</evidence>
<feature type="transmembrane region" description="Helical" evidence="1">
    <location>
        <begin position="176"/>
        <end position="196"/>
    </location>
</feature>
<protein>
    <recommendedName>
        <fullName evidence="4">CDP-diacylglycerol--glycerol-3-phosphate 3-phosphatidyltransferase</fullName>
    </recommendedName>
</protein>
<evidence type="ECO:0000313" key="3">
    <source>
        <dbReference type="Proteomes" id="UP001152321"/>
    </source>
</evidence>